<name>A0ABT9IJI7_9MICC</name>
<proteinExistence type="predicted"/>
<evidence type="ECO:0000313" key="2">
    <source>
        <dbReference type="Proteomes" id="UP001232725"/>
    </source>
</evidence>
<accession>A0ABT9IJI7</accession>
<evidence type="ECO:0000313" key="1">
    <source>
        <dbReference type="EMBL" id="MDP5225753.1"/>
    </source>
</evidence>
<reference evidence="1 2" key="1">
    <citation type="submission" date="2023-08" db="EMBL/GenBank/DDBJ databases">
        <title>Arthrobacter horti sp. nov., isolated from forest soil.</title>
        <authorList>
            <person name="Park M."/>
        </authorList>
    </citation>
    <scope>NUCLEOTIDE SEQUENCE [LARGE SCALE GENOMIC DNA]</scope>
    <source>
        <strain evidence="1 2">YJM1</strain>
    </source>
</reference>
<organism evidence="1 2">
    <name type="scientific">Arthrobacter horti</name>
    <dbReference type="NCBI Taxonomy" id="3068273"/>
    <lineage>
        <taxon>Bacteria</taxon>
        <taxon>Bacillati</taxon>
        <taxon>Actinomycetota</taxon>
        <taxon>Actinomycetes</taxon>
        <taxon>Micrococcales</taxon>
        <taxon>Micrococcaceae</taxon>
        <taxon>Arthrobacter</taxon>
    </lineage>
</organism>
<comment type="caution">
    <text evidence="1">The sequence shown here is derived from an EMBL/GenBank/DDBJ whole genome shotgun (WGS) entry which is preliminary data.</text>
</comment>
<gene>
    <name evidence="1" type="ORF">Q9R02_01110</name>
</gene>
<dbReference type="Proteomes" id="UP001232725">
    <property type="component" value="Unassembled WGS sequence"/>
</dbReference>
<keyword evidence="2" id="KW-1185">Reference proteome</keyword>
<protein>
    <recommendedName>
        <fullName evidence="3">NAD(P)/FAD-dependent oxidoreductase</fullName>
    </recommendedName>
</protein>
<sequence>MPTEVLDADYLIVGSGAVGLAFADVLFTETDATLAIVDRRHGPGGHWNDAYPFVRLHQPSAYYGVNSRDLGTDSLDRTALNKGMYERASSAEILAYYQRLMTDLMGSGRVRYFPMSEYVGDFAHEHRVVPRVGGDSTEISVRRRTVDTSYIRTEVPATHPPRYLIADGVRCVPPHRLPGEDRPEDGYVVIGSGKTGVDVCLWLLESGVAPERITWVAPRDSWFQNRHHMQPLGEFMTPALAGLVQQAEIAGSAQSADEFFLGMEAAGVLLRVDPSVTPEMFHGAILSVAELEELRRIPSVVRMGRVQAIGPERIVLEGGTVPSSTGRLYIDCTARGVDLRESRTVFTDSTVTPQMVRTFQPVFSSALIAHVEATVDGTEAKNALCRPMQMADRPAEYLRVLLLNYANHYAWNKNPLIAEWLQASRLDRYSRLTRDGADGDLERLALIERHGAAVKSAVANLPLLVAQHEAAEAASAPSENG</sequence>
<evidence type="ECO:0008006" key="3">
    <source>
        <dbReference type="Google" id="ProtNLM"/>
    </source>
</evidence>
<dbReference type="RefSeq" id="WP_305994794.1">
    <property type="nucleotide sequence ID" value="NZ_JAVALS010000001.1"/>
</dbReference>
<dbReference type="InterPro" id="IPR036188">
    <property type="entry name" value="FAD/NAD-bd_sf"/>
</dbReference>
<dbReference type="Gene3D" id="3.50.50.60">
    <property type="entry name" value="FAD/NAD(P)-binding domain"/>
    <property type="match status" value="1"/>
</dbReference>
<dbReference type="Pfam" id="PF13450">
    <property type="entry name" value="NAD_binding_8"/>
    <property type="match status" value="1"/>
</dbReference>
<dbReference type="EMBL" id="JAVALS010000001">
    <property type="protein sequence ID" value="MDP5225753.1"/>
    <property type="molecule type" value="Genomic_DNA"/>
</dbReference>
<dbReference type="SUPFAM" id="SSF51905">
    <property type="entry name" value="FAD/NAD(P)-binding domain"/>
    <property type="match status" value="1"/>
</dbReference>